<evidence type="ECO:0000313" key="7">
    <source>
        <dbReference type="RefSeq" id="XP_006820150.1"/>
    </source>
</evidence>
<evidence type="ECO:0000256" key="2">
    <source>
        <dbReference type="ARBA" id="ARBA00022801"/>
    </source>
</evidence>
<protein>
    <submittedName>
        <fullName evidence="7">Integrin-linked kinase-associated serine/threonine phosphatase 2C-like</fullName>
    </submittedName>
</protein>
<comment type="similarity">
    <text evidence="4">Belongs to the PP2C family.</text>
</comment>
<dbReference type="InterPro" id="IPR000222">
    <property type="entry name" value="PP2C_BS"/>
</dbReference>
<sequence length="366" mass="41166">MDLFADIPEADNQTKETILTATTTQPKLQNTGPSLFDDLPAETTLKIASKEVTDVLGYIPPKRRKLEEEDKVLSRSTQECLPLKAFVAERKGERNEMQDKHTLIDDFTQSFLSPTDVSRMAFYGVYDGHAGARASTHASQNLHLNIISKYHKAEVSNRDKEIKKCLIESFKKTDDDFLKEASTHKPVWKDGSTALSILVINDILYIANLGDSKAVLCRYNKESDKNMGISLSKEHSPTLYEERQRIQKAGGTVRDGRVMGVLEVSRSIGDGRFKHCGVSCIPEIKRCQLTENDRYIVIACDGLWRSFNSEEALQYIDTILQGESHERTELKTVEDSKYEMACNKIANEAVRRGSADNITVVIIRIG</sequence>
<dbReference type="InterPro" id="IPR036457">
    <property type="entry name" value="PPM-type-like_dom_sf"/>
</dbReference>
<keyword evidence="2 4" id="KW-0378">Hydrolase</keyword>
<dbReference type="Gene3D" id="3.60.40.10">
    <property type="entry name" value="PPM-type phosphatase domain"/>
    <property type="match status" value="1"/>
</dbReference>
<keyword evidence="3 4" id="KW-0904">Protein phosphatase</keyword>
<dbReference type="PANTHER" id="PTHR13832">
    <property type="entry name" value="PROTEIN PHOSPHATASE 2C"/>
    <property type="match status" value="1"/>
</dbReference>
<dbReference type="SMART" id="SM00332">
    <property type="entry name" value="PP2Cc"/>
    <property type="match status" value="1"/>
</dbReference>
<dbReference type="PANTHER" id="PTHR13832:SF699">
    <property type="entry name" value="INTEGRIN-LINKED KINASE-ASSOCIATED SERINE_THREONINE PHOSPHATASE 2C"/>
    <property type="match status" value="1"/>
</dbReference>
<dbReference type="RefSeq" id="XP_006820150.1">
    <property type="nucleotide sequence ID" value="XM_006820087.1"/>
</dbReference>
<evidence type="ECO:0000256" key="3">
    <source>
        <dbReference type="ARBA" id="ARBA00022912"/>
    </source>
</evidence>
<gene>
    <name evidence="7" type="primary">LOC100371887</name>
</gene>
<dbReference type="SUPFAM" id="SSF81606">
    <property type="entry name" value="PP2C-like"/>
    <property type="match status" value="1"/>
</dbReference>
<dbReference type="PROSITE" id="PS01032">
    <property type="entry name" value="PPM_1"/>
    <property type="match status" value="1"/>
</dbReference>
<accession>A0ABM0MJF9</accession>
<dbReference type="CDD" id="cd00143">
    <property type="entry name" value="PP2Cc"/>
    <property type="match status" value="1"/>
</dbReference>
<keyword evidence="1" id="KW-0479">Metal-binding</keyword>
<evidence type="ECO:0000313" key="6">
    <source>
        <dbReference type="Proteomes" id="UP000694865"/>
    </source>
</evidence>
<name>A0ABM0MJF9_SACKO</name>
<keyword evidence="6" id="KW-1185">Reference proteome</keyword>
<dbReference type="InterPro" id="IPR001932">
    <property type="entry name" value="PPM-type_phosphatase-like_dom"/>
</dbReference>
<dbReference type="Proteomes" id="UP000694865">
    <property type="component" value="Unplaced"/>
</dbReference>
<evidence type="ECO:0000259" key="5">
    <source>
        <dbReference type="PROSITE" id="PS51746"/>
    </source>
</evidence>
<reference evidence="7" key="1">
    <citation type="submission" date="2025-08" db="UniProtKB">
        <authorList>
            <consortium name="RefSeq"/>
        </authorList>
    </citation>
    <scope>IDENTIFICATION</scope>
    <source>
        <tissue evidence="7">Testes</tissue>
    </source>
</reference>
<organism evidence="6 7">
    <name type="scientific">Saccoglossus kowalevskii</name>
    <name type="common">Acorn worm</name>
    <dbReference type="NCBI Taxonomy" id="10224"/>
    <lineage>
        <taxon>Eukaryota</taxon>
        <taxon>Metazoa</taxon>
        <taxon>Hemichordata</taxon>
        <taxon>Enteropneusta</taxon>
        <taxon>Harrimaniidae</taxon>
        <taxon>Saccoglossus</taxon>
    </lineage>
</organism>
<dbReference type="PROSITE" id="PS51746">
    <property type="entry name" value="PPM_2"/>
    <property type="match status" value="1"/>
</dbReference>
<evidence type="ECO:0000256" key="4">
    <source>
        <dbReference type="RuleBase" id="RU003465"/>
    </source>
</evidence>
<feature type="domain" description="PPM-type phosphatase" evidence="5">
    <location>
        <begin position="84"/>
        <end position="365"/>
    </location>
</feature>
<evidence type="ECO:0000256" key="1">
    <source>
        <dbReference type="ARBA" id="ARBA00022723"/>
    </source>
</evidence>
<dbReference type="GeneID" id="100371887"/>
<dbReference type="Pfam" id="PF00481">
    <property type="entry name" value="PP2C"/>
    <property type="match status" value="1"/>
</dbReference>
<proteinExistence type="inferred from homology"/>
<dbReference type="InterPro" id="IPR015655">
    <property type="entry name" value="PP2C"/>
</dbReference>